<accession>A0AA50HNU0</accession>
<dbReference type="EMBL" id="CP132353">
    <property type="protein sequence ID" value="WLS79642.1"/>
    <property type="molecule type" value="Genomic_DNA"/>
</dbReference>
<gene>
    <name evidence="2" type="ORF">Q3V30_03775</name>
</gene>
<reference evidence="2 3" key="1">
    <citation type="submission" date="2023-07" db="EMBL/GenBank/DDBJ databases">
        <title>Pathogenic bacteria of pear tree diseases.</title>
        <authorList>
            <person name="Zhang Z."/>
            <person name="He L."/>
            <person name="Huang R."/>
        </authorList>
    </citation>
    <scope>NUCLEOTIDE SEQUENCE [LARGE SCALE GENOMIC DNA]</scope>
    <source>
        <strain evidence="2 3">DE2</strain>
    </source>
</reference>
<organism evidence="2 3">
    <name type="scientific">Erwinia pyri</name>
    <dbReference type="NCBI Taxonomy" id="3062598"/>
    <lineage>
        <taxon>Bacteria</taxon>
        <taxon>Pseudomonadati</taxon>
        <taxon>Pseudomonadota</taxon>
        <taxon>Gammaproteobacteria</taxon>
        <taxon>Enterobacterales</taxon>
        <taxon>Erwiniaceae</taxon>
        <taxon>Erwinia</taxon>
    </lineage>
</organism>
<protein>
    <submittedName>
        <fullName evidence="2">Uncharacterized protein</fullName>
    </submittedName>
</protein>
<evidence type="ECO:0000256" key="1">
    <source>
        <dbReference type="SAM" id="MobiDB-lite"/>
    </source>
</evidence>
<dbReference type="KEGG" id="epi:Q3V30_03775"/>
<evidence type="ECO:0000313" key="3">
    <source>
        <dbReference type="Proteomes" id="UP001228139"/>
    </source>
</evidence>
<sequence length="87" mass="10039">MTAEYYYVTQRPDKMDFYMLHRAGCPAMPAKETLLFIGSLYDVSQALTVAQMRVGKKVKACYHCCRPRQEGEPPLPDKIQSRRHSNN</sequence>
<evidence type="ECO:0000313" key="2">
    <source>
        <dbReference type="EMBL" id="WLS79642.1"/>
    </source>
</evidence>
<keyword evidence="3" id="KW-1185">Reference proteome</keyword>
<name>A0AA50HNU0_9GAMM</name>
<feature type="region of interest" description="Disordered" evidence="1">
    <location>
        <begin position="67"/>
        <end position="87"/>
    </location>
</feature>
<dbReference type="RefSeq" id="WP_306210616.1">
    <property type="nucleotide sequence ID" value="NZ_CP132353.1"/>
</dbReference>
<dbReference type="AlphaFoldDB" id="A0AA50HNU0"/>
<dbReference type="Proteomes" id="UP001228139">
    <property type="component" value="Chromosome"/>
</dbReference>
<proteinExistence type="predicted"/>